<name>M1DG64_SOLTU</name>
<proteinExistence type="predicted"/>
<dbReference type="HOGENOM" id="CLU_394534_0_0_1"/>
<reference evidence="2" key="1">
    <citation type="journal article" date="2011" name="Nature">
        <title>Genome sequence and analysis of the tuber crop potato.</title>
        <authorList>
            <consortium name="The Potato Genome Sequencing Consortium"/>
        </authorList>
    </citation>
    <scope>NUCLEOTIDE SEQUENCE [LARGE SCALE GENOMIC DNA]</scope>
    <source>
        <strain evidence="2">cv. DM1-3 516 R44</strain>
    </source>
</reference>
<sequence>MNAHNKTQLTHARINCALKDSSCDSPLSKMLKFTILALNASSSSTKVLKFPHNKDDSIFTHNSSTIYSSRITSDSHTHKDEHMHDFTHRFALIFQSTLDSAHSRSKRSFKACNGDECKVFLKNIQIFKRKESSKNVFDPKGKITCVGAKANLPEGASTRSRKYLVGIGRVLGELACFNSPMVVDHCLFKYNILFEDDEITPSDVPSGVDHESSVVLDSYTLYSNPLWCEDCPPKDRNLFLEDESTLVGKECDEEEGGVGFPMKILARNWKIKMFLKNIQIFKRKESSKNVFDPKGKITCVGAKANLPEGASTRSRKYLVGIGRVLGELACFNSPMVVDHCLFKYNILFEDDEITPSDVPSGVDHESSVVLDSYTLYSNPLWCEDCPPKDRNLFLEDESTLVGKEHDEKEGGICFPITSSSWCVSILNGMTNDFEPISSHTFENTLDEFDLRDTFLYYLFTYDDAHAFELSMLLEVKSAKRAKGGVLNPSSWNPFPFDPGSELNCGTCVVMLGQDDKYHLDGSVDTFPYDGKSVLRIYNPLEEPTLCMGKGSFLNPFLYSCFEYDLVDRTFNRGRSSLLREGEVYFKFAMMSLSVPSYDVMSARILEPSCDLTYRNTLDVPSVHDTFLYYLFAYDDTHVCVGTIFHINSGINGVNESLFDSMLYCFFPFDPGVGLNYDGYGSNTLFLSCDSYLVLLFDHM</sequence>
<protein>
    <submittedName>
        <fullName evidence="1">Uncharacterized protein</fullName>
    </submittedName>
</protein>
<dbReference type="Proteomes" id="UP000011115">
    <property type="component" value="Unassembled WGS sequence"/>
</dbReference>
<dbReference type="EnsemblPlants" id="PGSC0003DMT400088532">
    <property type="protein sequence ID" value="PGSC0003DMT400088532"/>
    <property type="gene ID" value="PGSC0003DMG400038103"/>
</dbReference>
<dbReference type="InParanoid" id="M1DG64"/>
<keyword evidence="2" id="KW-1185">Reference proteome</keyword>
<reference evidence="1" key="2">
    <citation type="submission" date="2015-06" db="UniProtKB">
        <authorList>
            <consortium name="EnsemblPlants"/>
        </authorList>
    </citation>
    <scope>IDENTIFICATION</scope>
    <source>
        <strain evidence="1">DM1-3 516 R44</strain>
    </source>
</reference>
<dbReference type="Gramene" id="PGSC0003DMT400088532">
    <property type="protein sequence ID" value="PGSC0003DMT400088532"/>
    <property type="gene ID" value="PGSC0003DMG400038103"/>
</dbReference>
<evidence type="ECO:0000313" key="1">
    <source>
        <dbReference type="EnsemblPlants" id="PGSC0003DMT400088532"/>
    </source>
</evidence>
<dbReference type="AlphaFoldDB" id="M1DG64"/>
<organism evidence="1 2">
    <name type="scientific">Solanum tuberosum</name>
    <name type="common">Potato</name>
    <dbReference type="NCBI Taxonomy" id="4113"/>
    <lineage>
        <taxon>Eukaryota</taxon>
        <taxon>Viridiplantae</taxon>
        <taxon>Streptophyta</taxon>
        <taxon>Embryophyta</taxon>
        <taxon>Tracheophyta</taxon>
        <taxon>Spermatophyta</taxon>
        <taxon>Magnoliopsida</taxon>
        <taxon>eudicotyledons</taxon>
        <taxon>Gunneridae</taxon>
        <taxon>Pentapetalae</taxon>
        <taxon>asterids</taxon>
        <taxon>lamiids</taxon>
        <taxon>Solanales</taxon>
        <taxon>Solanaceae</taxon>
        <taxon>Solanoideae</taxon>
        <taxon>Solaneae</taxon>
        <taxon>Solanum</taxon>
    </lineage>
</organism>
<evidence type="ECO:0000313" key="2">
    <source>
        <dbReference type="Proteomes" id="UP000011115"/>
    </source>
</evidence>
<dbReference type="PaxDb" id="4113-PGSC0003DMT400088532"/>
<accession>M1DG64</accession>